<dbReference type="OrthoDB" id="420091at2759"/>
<protein>
    <submittedName>
        <fullName evidence="9">Solute carrier 13</fullName>
    </submittedName>
</protein>
<organism evidence="9 10">
    <name type="scientific">Perkinsus olseni</name>
    <name type="common">Perkinsus atlanticus</name>
    <dbReference type="NCBI Taxonomy" id="32597"/>
    <lineage>
        <taxon>Eukaryota</taxon>
        <taxon>Sar</taxon>
        <taxon>Alveolata</taxon>
        <taxon>Perkinsozoa</taxon>
        <taxon>Perkinsea</taxon>
        <taxon>Perkinsida</taxon>
        <taxon>Perkinsidae</taxon>
        <taxon>Perkinsus</taxon>
    </lineage>
</organism>
<comment type="caution">
    <text evidence="9">The sequence shown here is derived from an EMBL/GenBank/DDBJ whole genome shotgun (WGS) entry which is preliminary data.</text>
</comment>
<evidence type="ECO:0000256" key="3">
    <source>
        <dbReference type="ARBA" id="ARBA00022692"/>
    </source>
</evidence>
<keyword evidence="3 7" id="KW-0812">Transmembrane</keyword>
<accession>A0A7J6L113</accession>
<dbReference type="SUPFAM" id="SSF52113">
    <property type="entry name" value="BRCT domain"/>
    <property type="match status" value="1"/>
</dbReference>
<dbReference type="Proteomes" id="UP000570595">
    <property type="component" value="Unassembled WGS sequence"/>
</dbReference>
<dbReference type="PROSITE" id="PS50172">
    <property type="entry name" value="BRCT"/>
    <property type="match status" value="1"/>
</dbReference>
<evidence type="ECO:0000256" key="7">
    <source>
        <dbReference type="SAM" id="Phobius"/>
    </source>
</evidence>
<evidence type="ECO:0000313" key="10">
    <source>
        <dbReference type="Proteomes" id="UP000570595"/>
    </source>
</evidence>
<evidence type="ECO:0000256" key="1">
    <source>
        <dbReference type="ARBA" id="ARBA00004141"/>
    </source>
</evidence>
<keyword evidence="4 7" id="KW-1133">Transmembrane helix</keyword>
<feature type="transmembrane region" description="Helical" evidence="7">
    <location>
        <begin position="171"/>
        <end position="193"/>
    </location>
</feature>
<dbReference type="InterPro" id="IPR001357">
    <property type="entry name" value="BRCT_dom"/>
</dbReference>
<feature type="transmembrane region" description="Helical" evidence="7">
    <location>
        <begin position="239"/>
        <end position="257"/>
    </location>
</feature>
<keyword evidence="2" id="KW-0813">Transport</keyword>
<dbReference type="Gene3D" id="3.40.50.10190">
    <property type="entry name" value="BRCT domain"/>
    <property type="match status" value="1"/>
</dbReference>
<proteinExistence type="predicted"/>
<dbReference type="GO" id="GO:0005886">
    <property type="term" value="C:plasma membrane"/>
    <property type="evidence" value="ECO:0007669"/>
    <property type="project" value="TreeGrafter"/>
</dbReference>
<dbReference type="PANTHER" id="PTHR10283">
    <property type="entry name" value="SOLUTE CARRIER FAMILY 13 MEMBER"/>
    <property type="match status" value="1"/>
</dbReference>
<feature type="region of interest" description="Disordered" evidence="6">
    <location>
        <begin position="1"/>
        <end position="41"/>
    </location>
</feature>
<evidence type="ECO:0000256" key="2">
    <source>
        <dbReference type="ARBA" id="ARBA00022448"/>
    </source>
</evidence>
<dbReference type="GO" id="GO:0006797">
    <property type="term" value="P:polyphosphate metabolic process"/>
    <property type="evidence" value="ECO:0007669"/>
    <property type="project" value="TreeGrafter"/>
</dbReference>
<dbReference type="InterPro" id="IPR036420">
    <property type="entry name" value="BRCT_dom_sf"/>
</dbReference>
<dbReference type="AlphaFoldDB" id="A0A7J6L113"/>
<keyword evidence="5 7" id="KW-0472">Membrane</keyword>
<evidence type="ECO:0000259" key="8">
    <source>
        <dbReference type="PROSITE" id="PS50172"/>
    </source>
</evidence>
<evidence type="ECO:0000256" key="5">
    <source>
        <dbReference type="ARBA" id="ARBA00023136"/>
    </source>
</evidence>
<feature type="compositionally biased region" description="Polar residues" evidence="6">
    <location>
        <begin position="11"/>
        <end position="20"/>
    </location>
</feature>
<evidence type="ECO:0000256" key="6">
    <source>
        <dbReference type="SAM" id="MobiDB-lite"/>
    </source>
</evidence>
<reference evidence="9 10" key="1">
    <citation type="submission" date="2020-04" db="EMBL/GenBank/DDBJ databases">
        <title>Perkinsus olseni comparative genomics.</title>
        <authorList>
            <person name="Bogema D.R."/>
        </authorList>
    </citation>
    <scope>NUCLEOTIDE SEQUENCE [LARGE SCALE GENOMIC DNA]</scope>
    <source>
        <strain evidence="9">ATCC PRA-179</strain>
    </source>
</reference>
<evidence type="ECO:0000256" key="4">
    <source>
        <dbReference type="ARBA" id="ARBA00022989"/>
    </source>
</evidence>
<gene>
    <name evidence="9" type="primary">INDY-2</name>
    <name evidence="9" type="ORF">FOZ61_009190</name>
</gene>
<comment type="subcellular location">
    <subcellularLocation>
        <location evidence="1">Membrane</location>
        <topology evidence="1">Multi-pass membrane protein</topology>
    </subcellularLocation>
</comment>
<feature type="compositionally biased region" description="Low complexity" evidence="6">
    <location>
        <begin position="21"/>
        <end position="30"/>
    </location>
</feature>
<evidence type="ECO:0000313" key="9">
    <source>
        <dbReference type="EMBL" id="KAF4653128.1"/>
    </source>
</evidence>
<feature type="transmembrane region" description="Helical" evidence="7">
    <location>
        <begin position="334"/>
        <end position="365"/>
    </location>
</feature>
<dbReference type="GO" id="GO:0005315">
    <property type="term" value="F:phosphate transmembrane transporter activity"/>
    <property type="evidence" value="ECO:0007669"/>
    <property type="project" value="TreeGrafter"/>
</dbReference>
<dbReference type="EMBL" id="JABAHT010000651">
    <property type="protein sequence ID" value="KAF4653128.1"/>
    <property type="molecule type" value="Genomic_DNA"/>
</dbReference>
<feature type="domain" description="BRCT" evidence="8">
    <location>
        <begin position="474"/>
        <end position="597"/>
    </location>
</feature>
<sequence length="865" mass="93649">MAARSKGYRPVTNSSSSTRIADSPSSSSGGEDSGRSAARTRKINNRFIEDMGIDEGIEKGPSKKGRRFHITERLATRLLSRVATGGDRLAIVILCLGLFVSGALSNVATAVLLTAVVAPVARELSDSEAKRAILEVAFGCNVGGMITPVASPQNVIALVALRSNGGSNLSFMQWIVFALPICVLAATSVFAVLKFMYGGRRSDAKPLELTERRRDSSDGVHRGSEDSEMQLRHAPLNSTDWTIIGIVCATVFLWMIFDLAGLQSVFGSMGMVGLMAVVAFHSLGILTTEDWHGMQWSVLTLLGGGVALGNAVESSGLLRILADGISKSLEGSSVWASAVCFFVCTGLVANFLSSTVCAIVALPVVAKVGAVVGHPRLFTVGCALMTSAAMSLPVSSFPNANAAGVVHLSLPGAPPAPVLQSKDFVKSGFTVALLILIILSTVGYAWAMFLGWYEERYGPSSSSSSSREPAAVPGRSDLFKGLTFWLTGRMEGSSEEELAGKDTIAQLCLLSVDYTVAFVLRGVSIQRLVTSHGGEYHQYGMRSVTHVVASAIALGNQIWRKLTDLNGRERSYVVVTPQWVIDAVKFTRLPDVHLYPPVGLDKKYAEELRRDERRKRERERIGDMFAQQQKRSKDNETNFVARDARKVEVSGSWSGRGSYEQFVFRAKSAPKLMENIERSLGADVRVVGLRGHLERYARTRKDLEVEVVDVDNFEGSNSVEQVVQKWFSQDVTRCTAYIRVGQGERSLPLKTVEDIDELSSDDQHDDHANGDDPAGLIVRELTGDGRPKSCLAVVAFLRGFEQQSLCQAVADALVVLIANRRLDRAELLVRAAKMTLEAADAAKLVSLYEVAFRLANTGIEPRPPG</sequence>
<dbReference type="InterPro" id="IPR004680">
    <property type="entry name" value="Cit_transptr-like_dom"/>
</dbReference>
<dbReference type="GO" id="GO:0006817">
    <property type="term" value="P:phosphate ion transport"/>
    <property type="evidence" value="ECO:0007669"/>
    <property type="project" value="TreeGrafter"/>
</dbReference>
<dbReference type="PANTHER" id="PTHR10283:SF92">
    <property type="entry name" value="LOW-AFFINITY PHOSPHATE TRANSPORTER PHO91"/>
    <property type="match status" value="1"/>
</dbReference>
<dbReference type="Pfam" id="PF03600">
    <property type="entry name" value="CitMHS"/>
    <property type="match status" value="2"/>
</dbReference>
<feature type="transmembrane region" description="Helical" evidence="7">
    <location>
        <begin position="263"/>
        <end position="286"/>
    </location>
</feature>
<feature type="transmembrane region" description="Helical" evidence="7">
    <location>
        <begin position="431"/>
        <end position="453"/>
    </location>
</feature>
<name>A0A7J6L113_PEROL</name>
<feature type="transmembrane region" description="Helical" evidence="7">
    <location>
        <begin position="298"/>
        <end position="322"/>
    </location>
</feature>
<feature type="transmembrane region" description="Helical" evidence="7">
    <location>
        <begin position="89"/>
        <end position="120"/>
    </location>
</feature>